<protein>
    <submittedName>
        <fullName evidence="2">Uncharacterized protein</fullName>
    </submittedName>
</protein>
<feature type="compositionally biased region" description="Polar residues" evidence="1">
    <location>
        <begin position="76"/>
        <end position="85"/>
    </location>
</feature>
<feature type="non-terminal residue" evidence="2">
    <location>
        <position position="1"/>
    </location>
</feature>
<dbReference type="Proteomes" id="UP000276133">
    <property type="component" value="Unassembled WGS sequence"/>
</dbReference>
<sequence>CQLFFKKYLFFIYWQQINYSGDLITDFEMILVKFKTANSKFKIFEKMNEKSKFCNQAVKLLTRPNNCDIPNLELNQTQSSSSAHTRNPKDVIKQLGQK</sequence>
<proteinExistence type="predicted"/>
<name>A0A3M7QL16_BRAPC</name>
<evidence type="ECO:0000313" key="2">
    <source>
        <dbReference type="EMBL" id="RNA12137.1"/>
    </source>
</evidence>
<organism evidence="2 3">
    <name type="scientific">Brachionus plicatilis</name>
    <name type="common">Marine rotifer</name>
    <name type="synonym">Brachionus muelleri</name>
    <dbReference type="NCBI Taxonomy" id="10195"/>
    <lineage>
        <taxon>Eukaryota</taxon>
        <taxon>Metazoa</taxon>
        <taxon>Spiralia</taxon>
        <taxon>Gnathifera</taxon>
        <taxon>Rotifera</taxon>
        <taxon>Eurotatoria</taxon>
        <taxon>Monogononta</taxon>
        <taxon>Pseudotrocha</taxon>
        <taxon>Ploima</taxon>
        <taxon>Brachionidae</taxon>
        <taxon>Brachionus</taxon>
    </lineage>
</organism>
<keyword evidence="3" id="KW-1185">Reference proteome</keyword>
<feature type="region of interest" description="Disordered" evidence="1">
    <location>
        <begin position="76"/>
        <end position="98"/>
    </location>
</feature>
<accession>A0A3M7QL16</accession>
<dbReference type="AlphaFoldDB" id="A0A3M7QL16"/>
<comment type="caution">
    <text evidence="2">The sequence shown here is derived from an EMBL/GenBank/DDBJ whole genome shotgun (WGS) entry which is preliminary data.</text>
</comment>
<evidence type="ECO:0000256" key="1">
    <source>
        <dbReference type="SAM" id="MobiDB-lite"/>
    </source>
</evidence>
<evidence type="ECO:0000313" key="3">
    <source>
        <dbReference type="Proteomes" id="UP000276133"/>
    </source>
</evidence>
<gene>
    <name evidence="2" type="ORF">BpHYR1_043376</name>
</gene>
<reference evidence="2 3" key="1">
    <citation type="journal article" date="2018" name="Sci. Rep.">
        <title>Genomic signatures of local adaptation to the degree of environmental predictability in rotifers.</title>
        <authorList>
            <person name="Franch-Gras L."/>
            <person name="Hahn C."/>
            <person name="Garcia-Roger E.M."/>
            <person name="Carmona M.J."/>
            <person name="Serra M."/>
            <person name="Gomez A."/>
        </authorList>
    </citation>
    <scope>NUCLEOTIDE SEQUENCE [LARGE SCALE GENOMIC DNA]</scope>
    <source>
        <strain evidence="2">HYR1</strain>
    </source>
</reference>
<dbReference type="EMBL" id="REGN01005755">
    <property type="protein sequence ID" value="RNA12137.1"/>
    <property type="molecule type" value="Genomic_DNA"/>
</dbReference>